<evidence type="ECO:0000256" key="1">
    <source>
        <dbReference type="SAM" id="MobiDB-lite"/>
    </source>
</evidence>
<dbReference type="AlphaFoldDB" id="A0A699U3Y3"/>
<dbReference type="EMBL" id="BKCJ011297377">
    <property type="protein sequence ID" value="GFD17037.1"/>
    <property type="molecule type" value="Genomic_DNA"/>
</dbReference>
<accession>A0A699U3Y3</accession>
<protein>
    <submittedName>
        <fullName evidence="2">Uncharacterized protein</fullName>
    </submittedName>
</protein>
<name>A0A699U3Y3_TANCI</name>
<comment type="caution">
    <text evidence="2">The sequence shown here is derived from an EMBL/GenBank/DDBJ whole genome shotgun (WGS) entry which is preliminary data.</text>
</comment>
<feature type="region of interest" description="Disordered" evidence="1">
    <location>
        <begin position="26"/>
        <end position="95"/>
    </location>
</feature>
<feature type="non-terminal residue" evidence="2">
    <location>
        <position position="95"/>
    </location>
</feature>
<gene>
    <name evidence="2" type="ORF">Tci_889006</name>
</gene>
<proteinExistence type="predicted"/>
<sequence length="95" mass="10735">MIPYLKFGSKACYPLDLCMTWLKHQPSCSQPQRQIICRNDKSRKRRRDDQGPPPPPPDSDLSKKKRHDSDASGSSLPPAPQSSAWKTTDTRETPS</sequence>
<feature type="compositionally biased region" description="Polar residues" evidence="1">
    <location>
        <begin position="71"/>
        <end position="87"/>
    </location>
</feature>
<evidence type="ECO:0000313" key="2">
    <source>
        <dbReference type="EMBL" id="GFD17037.1"/>
    </source>
</evidence>
<organism evidence="2">
    <name type="scientific">Tanacetum cinerariifolium</name>
    <name type="common">Dalmatian daisy</name>
    <name type="synonym">Chrysanthemum cinerariifolium</name>
    <dbReference type="NCBI Taxonomy" id="118510"/>
    <lineage>
        <taxon>Eukaryota</taxon>
        <taxon>Viridiplantae</taxon>
        <taxon>Streptophyta</taxon>
        <taxon>Embryophyta</taxon>
        <taxon>Tracheophyta</taxon>
        <taxon>Spermatophyta</taxon>
        <taxon>Magnoliopsida</taxon>
        <taxon>eudicotyledons</taxon>
        <taxon>Gunneridae</taxon>
        <taxon>Pentapetalae</taxon>
        <taxon>asterids</taxon>
        <taxon>campanulids</taxon>
        <taxon>Asterales</taxon>
        <taxon>Asteraceae</taxon>
        <taxon>Asteroideae</taxon>
        <taxon>Anthemideae</taxon>
        <taxon>Anthemidinae</taxon>
        <taxon>Tanacetum</taxon>
    </lineage>
</organism>
<reference evidence="2" key="1">
    <citation type="journal article" date="2019" name="Sci. Rep.">
        <title>Draft genome of Tanacetum cinerariifolium, the natural source of mosquito coil.</title>
        <authorList>
            <person name="Yamashiro T."/>
            <person name="Shiraishi A."/>
            <person name="Satake H."/>
            <person name="Nakayama K."/>
        </authorList>
    </citation>
    <scope>NUCLEOTIDE SEQUENCE</scope>
</reference>